<keyword evidence="1" id="KW-0812">Transmembrane</keyword>
<keyword evidence="1" id="KW-1133">Transmembrane helix</keyword>
<dbReference type="STRING" id="465721.ACG33_11575"/>
<dbReference type="EMBL" id="CP011971">
    <property type="protein sequence ID" value="AMN47726.1"/>
    <property type="molecule type" value="Genomic_DNA"/>
</dbReference>
<dbReference type="AlphaFoldDB" id="A0A127FBE1"/>
<dbReference type="PATRIC" id="fig|465721.4.peg.2469"/>
<sequence>MVSNSDRYEIILEGFKMTRSIPRPRLIRSLGVLFLISSAMNIAAAQQNSGVSVGLTSRMSDTEVLELLGNHNLMVSRVYIAASGFSGSHGSGNATATSAERDLLIERARNETIAFFGKALEGNAYRLQKLTEANAPEQLVQNQELSSNLRALLKLRGQFESVMREAKSGAPLIYAIDVQGASEALESLRQDAAVRVVAIGDDAQPRMQAIQNLRPDDTRTEYVDRETDALTNEEVLTKVIGLMNPSRPPIESGTPGLTSP</sequence>
<keyword evidence="3" id="KW-1185">Reference proteome</keyword>
<organism evidence="2 3">
    <name type="scientific">Steroidobacter denitrificans</name>
    <dbReference type="NCBI Taxonomy" id="465721"/>
    <lineage>
        <taxon>Bacteria</taxon>
        <taxon>Pseudomonadati</taxon>
        <taxon>Pseudomonadota</taxon>
        <taxon>Gammaproteobacteria</taxon>
        <taxon>Steroidobacterales</taxon>
        <taxon>Steroidobacteraceae</taxon>
        <taxon>Steroidobacter</taxon>
    </lineage>
</organism>
<keyword evidence="1" id="KW-0472">Membrane</keyword>
<name>A0A127FBE1_STEDE</name>
<evidence type="ECO:0000256" key="1">
    <source>
        <dbReference type="SAM" id="Phobius"/>
    </source>
</evidence>
<dbReference type="KEGG" id="sdf:ACG33_11575"/>
<dbReference type="Proteomes" id="UP000070250">
    <property type="component" value="Chromosome"/>
</dbReference>
<reference evidence="2 3" key="1">
    <citation type="submission" date="2015-06" db="EMBL/GenBank/DDBJ databases">
        <title>A Comprehensive Approach to Explore the Metabolic and Phylogenetic Diversity of Bacterial Steroid Degradation in the Environment: Testosterone as an Example.</title>
        <authorList>
            <person name="Yang F.-C."/>
            <person name="Chen Y.-L."/>
            <person name="Yu C.-P."/>
            <person name="Tang S.-L."/>
            <person name="Wang P.-H."/>
            <person name="Ismail W."/>
            <person name="Wang C.-H."/>
            <person name="Yang C.-Y."/>
            <person name="Chiang Y.-R."/>
        </authorList>
    </citation>
    <scope>NUCLEOTIDE SEQUENCE [LARGE SCALE GENOMIC DNA]</scope>
    <source>
        <strain evidence="2 3">DSM 18526</strain>
    </source>
</reference>
<accession>A0A127FBE1</accession>
<feature type="transmembrane region" description="Helical" evidence="1">
    <location>
        <begin position="26"/>
        <end position="45"/>
    </location>
</feature>
<gene>
    <name evidence="2" type="ORF">ACG33_11575</name>
</gene>
<proteinExistence type="predicted"/>
<protein>
    <submittedName>
        <fullName evidence="2">Uncharacterized protein</fullName>
    </submittedName>
</protein>
<evidence type="ECO:0000313" key="2">
    <source>
        <dbReference type="EMBL" id="AMN47726.1"/>
    </source>
</evidence>
<evidence type="ECO:0000313" key="3">
    <source>
        <dbReference type="Proteomes" id="UP000070250"/>
    </source>
</evidence>